<evidence type="ECO:0000313" key="8">
    <source>
        <dbReference type="EMBL" id="TYP91146.1"/>
    </source>
</evidence>
<sequence>MLSIIDRIERYIIYVLVFMLLISVLLGTIELGRAILAGIIAAPLFLVKTHTLFESFALFLVIVIGLELLKSIKSYLVHGSINPAFVIEVAIIALGNKLITLDLKSSPPEFLLGMASILLGLSITYFILKKAN</sequence>
<comment type="subcellular location">
    <subcellularLocation>
        <location evidence="1">Cell membrane</location>
        <topology evidence="1">Multi-pass membrane protein</topology>
    </subcellularLocation>
</comment>
<keyword evidence="3 6" id="KW-0812">Transmembrane</keyword>
<dbReference type="GO" id="GO:0005886">
    <property type="term" value="C:plasma membrane"/>
    <property type="evidence" value="ECO:0007669"/>
    <property type="project" value="UniProtKB-SubCell"/>
</dbReference>
<dbReference type="Pfam" id="PF06146">
    <property type="entry name" value="PsiE"/>
    <property type="match status" value="1"/>
</dbReference>
<organism evidence="7 9">
    <name type="scientific">Nitrosomonas communis</name>
    <dbReference type="NCBI Taxonomy" id="44574"/>
    <lineage>
        <taxon>Bacteria</taxon>
        <taxon>Pseudomonadati</taxon>
        <taxon>Pseudomonadota</taxon>
        <taxon>Betaproteobacteria</taxon>
        <taxon>Nitrosomonadales</taxon>
        <taxon>Nitrosomonadaceae</taxon>
        <taxon>Nitrosomonas</taxon>
    </lineage>
</organism>
<evidence type="ECO:0000256" key="2">
    <source>
        <dbReference type="ARBA" id="ARBA00022475"/>
    </source>
</evidence>
<evidence type="ECO:0000256" key="4">
    <source>
        <dbReference type="ARBA" id="ARBA00022989"/>
    </source>
</evidence>
<dbReference type="KEGG" id="nco:AAW31_10840"/>
<accession>A0A0F7KKW9</accession>
<keyword evidence="4 6" id="KW-1133">Transmembrane helix</keyword>
<evidence type="ECO:0000256" key="3">
    <source>
        <dbReference type="ARBA" id="ARBA00022692"/>
    </source>
</evidence>
<evidence type="ECO:0000256" key="1">
    <source>
        <dbReference type="ARBA" id="ARBA00004651"/>
    </source>
</evidence>
<dbReference type="PATRIC" id="fig|44574.3.peg.2645"/>
<proteinExistence type="predicted"/>
<dbReference type="Proteomes" id="UP000034156">
    <property type="component" value="Chromosome"/>
</dbReference>
<feature type="transmembrane region" description="Helical" evidence="6">
    <location>
        <begin position="51"/>
        <end position="69"/>
    </location>
</feature>
<protein>
    <submittedName>
        <fullName evidence="8">Phosphate-starvation-inducible protein E</fullName>
    </submittedName>
</protein>
<evidence type="ECO:0000313" key="9">
    <source>
        <dbReference type="Proteomes" id="UP000034156"/>
    </source>
</evidence>
<keyword evidence="5 6" id="KW-0472">Membrane</keyword>
<keyword evidence="2" id="KW-1003">Cell membrane</keyword>
<evidence type="ECO:0000256" key="5">
    <source>
        <dbReference type="ARBA" id="ARBA00023136"/>
    </source>
</evidence>
<feature type="transmembrane region" description="Helical" evidence="6">
    <location>
        <begin position="12"/>
        <end position="45"/>
    </location>
</feature>
<reference evidence="7 9" key="2">
    <citation type="journal article" date="2016" name="Genome Announc.">
        <title>Genome Sequence of Nitrosomonas communis Strain Nm2, a Mesophilic Ammonia-Oxidizing Bacterium Isolated from Mediterranean Soil.</title>
        <authorList>
            <person name="Kozlowski J.A."/>
            <person name="Kits K.D."/>
            <person name="Stein L.Y."/>
        </authorList>
    </citation>
    <scope>NUCLEOTIDE SEQUENCE [LARGE SCALE GENOMIC DNA]</scope>
    <source>
        <strain evidence="7 9">Nm2</strain>
    </source>
</reference>
<reference evidence="9" key="1">
    <citation type="submission" date="2015-05" db="EMBL/GenBank/DDBJ databases">
        <title>Draft genome of Nitrosomonas communis strain Nm2.</title>
        <authorList>
            <person name="Kozlowski J.A."/>
            <person name="Kits K.D."/>
            <person name="Stein L.Y."/>
        </authorList>
    </citation>
    <scope>NUCLEOTIDE SEQUENCE [LARGE SCALE GENOMIC DNA]</scope>
    <source>
        <strain evidence="9">Nm2</strain>
    </source>
</reference>
<dbReference type="AlphaFoldDB" id="A0A0F7KKW9"/>
<name>A0A0F7KKW9_9PROT</name>
<gene>
    <name evidence="7" type="ORF">AAW31_10840</name>
    <name evidence="8" type="ORF">BCL69_101152</name>
</gene>
<dbReference type="EMBL" id="CP011451">
    <property type="protein sequence ID" value="AKH39594.1"/>
    <property type="molecule type" value="Genomic_DNA"/>
</dbReference>
<reference evidence="8 10" key="3">
    <citation type="submission" date="2019-07" db="EMBL/GenBank/DDBJ databases">
        <title>Active sludge and wastewater microbial communities from Klosterneuburg, Austria.</title>
        <authorList>
            <person name="Wagner M."/>
        </authorList>
    </citation>
    <scope>NUCLEOTIDE SEQUENCE [LARGE SCALE GENOMIC DNA]</scope>
    <source>
        <strain evidence="8 10">Nm2</strain>
    </source>
</reference>
<feature type="transmembrane region" description="Helical" evidence="6">
    <location>
        <begin position="81"/>
        <end position="99"/>
    </location>
</feature>
<dbReference type="Proteomes" id="UP000324176">
    <property type="component" value="Unassembled WGS sequence"/>
</dbReference>
<dbReference type="InterPro" id="IPR020948">
    <property type="entry name" value="P_starv_induced_PsiE-like"/>
</dbReference>
<evidence type="ECO:0000256" key="6">
    <source>
        <dbReference type="SAM" id="Phobius"/>
    </source>
</evidence>
<evidence type="ECO:0000313" key="7">
    <source>
        <dbReference type="EMBL" id="AKH39594.1"/>
    </source>
</evidence>
<evidence type="ECO:0000313" key="10">
    <source>
        <dbReference type="Proteomes" id="UP000324176"/>
    </source>
</evidence>
<dbReference type="EMBL" id="VNHT01000011">
    <property type="protein sequence ID" value="TYP91146.1"/>
    <property type="molecule type" value="Genomic_DNA"/>
</dbReference>
<dbReference type="RefSeq" id="WP_046851710.1">
    <property type="nucleotide sequence ID" value="NZ_CP011451.1"/>
</dbReference>
<keyword evidence="9" id="KW-1185">Reference proteome</keyword>
<feature type="transmembrane region" description="Helical" evidence="6">
    <location>
        <begin position="111"/>
        <end position="128"/>
    </location>
</feature>